<dbReference type="Proteomes" id="UP001595075">
    <property type="component" value="Unassembled WGS sequence"/>
</dbReference>
<protein>
    <submittedName>
        <fullName evidence="2">Uncharacterized protein</fullName>
    </submittedName>
</protein>
<evidence type="ECO:0000256" key="1">
    <source>
        <dbReference type="SAM" id="MobiDB-lite"/>
    </source>
</evidence>
<dbReference type="EMBL" id="JAZHXI010000025">
    <property type="protein sequence ID" value="KAL2059935.1"/>
    <property type="molecule type" value="Genomic_DNA"/>
</dbReference>
<reference evidence="2 3" key="1">
    <citation type="journal article" date="2024" name="Commun. Biol.">
        <title>Comparative genomic analysis of thermophilic fungi reveals convergent evolutionary adaptations and gene losses.</title>
        <authorList>
            <person name="Steindorff A.S."/>
            <person name="Aguilar-Pontes M.V."/>
            <person name="Robinson A.J."/>
            <person name="Andreopoulos B."/>
            <person name="LaButti K."/>
            <person name="Kuo A."/>
            <person name="Mondo S."/>
            <person name="Riley R."/>
            <person name="Otillar R."/>
            <person name="Haridas S."/>
            <person name="Lipzen A."/>
            <person name="Grimwood J."/>
            <person name="Schmutz J."/>
            <person name="Clum A."/>
            <person name="Reid I.D."/>
            <person name="Moisan M.C."/>
            <person name="Butler G."/>
            <person name="Nguyen T.T.M."/>
            <person name="Dewar K."/>
            <person name="Conant G."/>
            <person name="Drula E."/>
            <person name="Henrissat B."/>
            <person name="Hansel C."/>
            <person name="Singer S."/>
            <person name="Hutchinson M.I."/>
            <person name="de Vries R.P."/>
            <person name="Natvig D.O."/>
            <person name="Powell A.J."/>
            <person name="Tsang A."/>
            <person name="Grigoriev I.V."/>
        </authorList>
    </citation>
    <scope>NUCLEOTIDE SEQUENCE [LARGE SCALE GENOMIC DNA]</scope>
    <source>
        <strain evidence="2 3">CBS 494.80</strain>
    </source>
</reference>
<proteinExistence type="predicted"/>
<keyword evidence="3" id="KW-1185">Reference proteome</keyword>
<evidence type="ECO:0000313" key="3">
    <source>
        <dbReference type="Proteomes" id="UP001595075"/>
    </source>
</evidence>
<accession>A0ABR4BQC3</accession>
<comment type="caution">
    <text evidence="2">The sequence shown here is derived from an EMBL/GenBank/DDBJ whole genome shotgun (WGS) entry which is preliminary data.</text>
</comment>
<feature type="region of interest" description="Disordered" evidence="1">
    <location>
        <begin position="35"/>
        <end position="55"/>
    </location>
</feature>
<name>A0ABR4BQC3_9HELO</name>
<gene>
    <name evidence="2" type="ORF">VTL71DRAFT_10090</name>
</gene>
<organism evidence="2 3">
    <name type="scientific">Oculimacula yallundae</name>
    <dbReference type="NCBI Taxonomy" id="86028"/>
    <lineage>
        <taxon>Eukaryota</taxon>
        <taxon>Fungi</taxon>
        <taxon>Dikarya</taxon>
        <taxon>Ascomycota</taxon>
        <taxon>Pezizomycotina</taxon>
        <taxon>Leotiomycetes</taxon>
        <taxon>Helotiales</taxon>
        <taxon>Ploettnerulaceae</taxon>
        <taxon>Oculimacula</taxon>
    </lineage>
</organism>
<evidence type="ECO:0000313" key="2">
    <source>
        <dbReference type="EMBL" id="KAL2059935.1"/>
    </source>
</evidence>
<sequence>MPSIAVRLKANRPHFYLARTSSHRMAWHAFKSLPPHPNATLSKKKRTHEGASQNIPSREMTCLLIRHDINDRISRTSGPGPSMILALALETRVARRFRYRICLKKRNPRQ</sequence>